<evidence type="ECO:0000256" key="1">
    <source>
        <dbReference type="SAM" id="Phobius"/>
    </source>
</evidence>
<dbReference type="EMBL" id="JRYR02000001">
    <property type="protein sequence ID" value="OHX66908.1"/>
    <property type="molecule type" value="Genomic_DNA"/>
</dbReference>
<dbReference type="Gene3D" id="2.30.30.40">
    <property type="entry name" value="SH3 Domains"/>
    <property type="match status" value="1"/>
</dbReference>
<feature type="domain" description="SH3b" evidence="2">
    <location>
        <begin position="179"/>
        <end position="242"/>
    </location>
</feature>
<feature type="transmembrane region" description="Helical" evidence="1">
    <location>
        <begin position="154"/>
        <end position="173"/>
    </location>
</feature>
<evidence type="ECO:0000259" key="2">
    <source>
        <dbReference type="PROSITE" id="PS51781"/>
    </source>
</evidence>
<dbReference type="InterPro" id="IPR003646">
    <property type="entry name" value="SH3-like_bac-type"/>
</dbReference>
<keyword evidence="1" id="KW-0472">Membrane</keyword>
<organism evidence="3 4">
    <name type="scientific">Flammeovirga pacifica</name>
    <dbReference type="NCBI Taxonomy" id="915059"/>
    <lineage>
        <taxon>Bacteria</taxon>
        <taxon>Pseudomonadati</taxon>
        <taxon>Bacteroidota</taxon>
        <taxon>Cytophagia</taxon>
        <taxon>Cytophagales</taxon>
        <taxon>Flammeovirgaceae</taxon>
        <taxon>Flammeovirga</taxon>
    </lineage>
</organism>
<dbReference type="STRING" id="915059.NH26_11360"/>
<feature type="transmembrane region" description="Helical" evidence="1">
    <location>
        <begin position="129"/>
        <end position="147"/>
    </location>
</feature>
<keyword evidence="1" id="KW-1133">Transmembrane helix</keyword>
<dbReference type="RefSeq" id="WP_158021931.1">
    <property type="nucleotide sequence ID" value="NZ_JRYR02000001.1"/>
</dbReference>
<evidence type="ECO:0000313" key="4">
    <source>
        <dbReference type="Proteomes" id="UP000179797"/>
    </source>
</evidence>
<reference evidence="3 4" key="1">
    <citation type="journal article" date="2012" name="Int. J. Syst. Evol. Microbiol.">
        <title>Flammeovirga pacifica sp. nov., isolated from deep-sea sediment.</title>
        <authorList>
            <person name="Xu H."/>
            <person name="Fu Y."/>
            <person name="Yang N."/>
            <person name="Ding Z."/>
            <person name="Lai Q."/>
            <person name="Zeng R."/>
        </authorList>
    </citation>
    <scope>NUCLEOTIDE SEQUENCE [LARGE SCALE GENOMIC DNA]</scope>
    <source>
        <strain evidence="4">DSM 24597 / LMG 26175 / WPAGA1</strain>
    </source>
</reference>
<keyword evidence="1" id="KW-0812">Transmembrane</keyword>
<proteinExistence type="predicted"/>
<dbReference type="AlphaFoldDB" id="A0A1S1Z0W2"/>
<dbReference type="Proteomes" id="UP000179797">
    <property type="component" value="Unassembled WGS sequence"/>
</dbReference>
<keyword evidence="4" id="KW-1185">Reference proteome</keyword>
<evidence type="ECO:0000313" key="3">
    <source>
        <dbReference type="EMBL" id="OHX66908.1"/>
    </source>
</evidence>
<accession>A0A1S1Z0W2</accession>
<gene>
    <name evidence="3" type="ORF">NH26_11360</name>
</gene>
<comment type="caution">
    <text evidence="3">The sequence shown here is derived from an EMBL/GenBank/DDBJ whole genome shotgun (WGS) entry which is preliminary data.</text>
</comment>
<dbReference type="OrthoDB" id="977366at2"/>
<dbReference type="PROSITE" id="PS51781">
    <property type="entry name" value="SH3B"/>
    <property type="match status" value="1"/>
</dbReference>
<dbReference type="Pfam" id="PF08239">
    <property type="entry name" value="SH3_3"/>
    <property type="match status" value="1"/>
</dbReference>
<protein>
    <recommendedName>
        <fullName evidence="2">SH3b domain-containing protein</fullName>
    </recommendedName>
</protein>
<name>A0A1S1Z0W2_FLAPC</name>
<sequence>MRFILSLISLYLLTFSQLGFCFSPLEAKISEADSLFESQQYIDAYNLYDDLLSNDGAYSSRMLLRMSFIQEGQNNYSKALYYLNLQYRLTADRQTLNKMSKIAEENNLVGYQYSDKEFFVSLFNNLQEIIAIVLITLITICLVIMFIRKKQNLSITTLTFFVTVFCGIGLWAYNGGIQRAQAIVKNNGALLMEEPSAGGRKLGVVVQGERLKIESDNDIWYKVKLPNEAEGYIRKGRVLEVK</sequence>